<reference evidence="3" key="1">
    <citation type="journal article" date="2021" name="Nat. Commun.">
        <title>Genetic determinants of endophytism in the Arabidopsis root mycobiome.</title>
        <authorList>
            <person name="Mesny F."/>
            <person name="Miyauchi S."/>
            <person name="Thiergart T."/>
            <person name="Pickel B."/>
            <person name="Atanasova L."/>
            <person name="Karlsson M."/>
            <person name="Huettel B."/>
            <person name="Barry K.W."/>
            <person name="Haridas S."/>
            <person name="Chen C."/>
            <person name="Bauer D."/>
            <person name="Andreopoulos W."/>
            <person name="Pangilinan J."/>
            <person name="LaButti K."/>
            <person name="Riley R."/>
            <person name="Lipzen A."/>
            <person name="Clum A."/>
            <person name="Drula E."/>
            <person name="Henrissat B."/>
            <person name="Kohler A."/>
            <person name="Grigoriev I.V."/>
            <person name="Martin F.M."/>
            <person name="Hacquard S."/>
        </authorList>
    </citation>
    <scope>NUCLEOTIDE SEQUENCE</scope>
    <source>
        <strain evidence="3">MPI-CAGE-CH-0235</strain>
    </source>
</reference>
<dbReference type="Proteomes" id="UP000813444">
    <property type="component" value="Unassembled WGS sequence"/>
</dbReference>
<evidence type="ECO:0000313" key="3">
    <source>
        <dbReference type="EMBL" id="KAH7328426.1"/>
    </source>
</evidence>
<feature type="domain" description="Heterokaryon incompatibility" evidence="2">
    <location>
        <begin position="88"/>
        <end position="227"/>
    </location>
</feature>
<dbReference type="OrthoDB" id="2975793at2759"/>
<protein>
    <submittedName>
        <fullName evidence="3">Tol related protein</fullName>
    </submittedName>
</protein>
<dbReference type="InterPro" id="IPR010730">
    <property type="entry name" value="HET"/>
</dbReference>
<name>A0A8K0WY18_9HYPO</name>
<proteinExistence type="predicted"/>
<sequence length="633" mass="71961">MTSRLFGSFNQARKDTTASIQRRTSSSAATSKQNPVARIRDWLDACNGDHNHHCSAGSETSDLQMWRPVWLIDSVERNLVRSKPTDRYLALSYVWGTGQARNAPDAPAQLLRNNLDAFQDRLPEDDLPQTILDAMWLAKKLGLRHLWVDRLCIVQDDNEEMDNHIRNMPYVFSNAYLTIISAYGDVHTGLLPLNPRRSVRGVRQGSRDHNDLLLESKWNTRAWTQQELLYSRRAVFFFEDVMTWECHCELWQGSPTGILKSIRGNRQVCTNRITSSAFGFQHMPWPDMDEYARIAADYSSRRLSMVDDTLRAFSGITSVLSRVFPGGFIYGMPLMFLDIALMWRPSASLRRRAVARPPFLPSWSWMGWWFDGIPVDLTLWKAAADYVEDTKATKRGQASKRFQHPHPFKIRPTVAWHLTDRAATVPVPNTGLQFRDLRSKRASSAALPPGWSKAGSHFKHDSDDLTIFKYPVPVEDPPEADEYAPPAGELAYPGPFLSFKTTVGFFEVEYALTLSPRDKMNPPIAVGNVLTRGGKWCGEFRSHDGWLGIQTNNYEGEEKLEFIAISTATERRGSHVFDMVRFEESMDEDGMVDIVNVLWVERIGGVAYRRGLGHILQGAWDAQAKDEFDVLLG</sequence>
<evidence type="ECO:0000313" key="4">
    <source>
        <dbReference type="Proteomes" id="UP000813444"/>
    </source>
</evidence>
<dbReference type="PANTHER" id="PTHR33112">
    <property type="entry name" value="DOMAIN PROTEIN, PUTATIVE-RELATED"/>
    <property type="match status" value="1"/>
</dbReference>
<dbReference type="PANTHER" id="PTHR33112:SF16">
    <property type="entry name" value="HETEROKARYON INCOMPATIBILITY DOMAIN-CONTAINING PROTEIN"/>
    <property type="match status" value="1"/>
</dbReference>
<feature type="region of interest" description="Disordered" evidence="1">
    <location>
        <begin position="1"/>
        <end position="34"/>
    </location>
</feature>
<gene>
    <name evidence="3" type="ORF">B0I35DRAFT_448189</name>
</gene>
<comment type="caution">
    <text evidence="3">The sequence shown here is derived from an EMBL/GenBank/DDBJ whole genome shotgun (WGS) entry which is preliminary data.</text>
</comment>
<accession>A0A8K0WY18</accession>
<evidence type="ECO:0000259" key="2">
    <source>
        <dbReference type="Pfam" id="PF06985"/>
    </source>
</evidence>
<keyword evidence="4" id="KW-1185">Reference proteome</keyword>
<dbReference type="EMBL" id="JAGPNK010000001">
    <property type="protein sequence ID" value="KAH7328426.1"/>
    <property type="molecule type" value="Genomic_DNA"/>
</dbReference>
<dbReference type="AlphaFoldDB" id="A0A8K0WY18"/>
<dbReference type="Pfam" id="PF06985">
    <property type="entry name" value="HET"/>
    <property type="match status" value="1"/>
</dbReference>
<organism evidence="3 4">
    <name type="scientific">Stachybotrys elegans</name>
    <dbReference type="NCBI Taxonomy" id="80388"/>
    <lineage>
        <taxon>Eukaryota</taxon>
        <taxon>Fungi</taxon>
        <taxon>Dikarya</taxon>
        <taxon>Ascomycota</taxon>
        <taxon>Pezizomycotina</taxon>
        <taxon>Sordariomycetes</taxon>
        <taxon>Hypocreomycetidae</taxon>
        <taxon>Hypocreales</taxon>
        <taxon>Stachybotryaceae</taxon>
        <taxon>Stachybotrys</taxon>
    </lineage>
</organism>
<evidence type="ECO:0000256" key="1">
    <source>
        <dbReference type="SAM" id="MobiDB-lite"/>
    </source>
</evidence>